<evidence type="ECO:0008006" key="5">
    <source>
        <dbReference type="Google" id="ProtNLM"/>
    </source>
</evidence>
<proteinExistence type="predicted"/>
<dbReference type="InterPro" id="IPR023365">
    <property type="entry name" value="Sortase_dom-sf"/>
</dbReference>
<dbReference type="RefSeq" id="WP_135977899.1">
    <property type="nucleotide sequence ID" value="NZ_BQKC01000001.1"/>
</dbReference>
<gene>
    <name evidence="3" type="ORF">ATOP_00390</name>
</gene>
<dbReference type="Gene3D" id="2.40.260.10">
    <property type="entry name" value="Sortase"/>
    <property type="match status" value="1"/>
</dbReference>
<feature type="active site" description="Acyl-thioester intermediate" evidence="1">
    <location>
        <position position="240"/>
    </location>
</feature>
<feature type="transmembrane region" description="Helical" evidence="2">
    <location>
        <begin position="15"/>
        <end position="36"/>
    </location>
</feature>
<keyword evidence="4" id="KW-1185">Reference proteome</keyword>
<dbReference type="CDD" id="cd05826">
    <property type="entry name" value="Sortase_B"/>
    <property type="match status" value="1"/>
</dbReference>
<feature type="active site" description="Proton donor/acceptor" evidence="1">
    <location>
        <position position="139"/>
    </location>
</feature>
<reference evidence="3" key="1">
    <citation type="journal article" date="2022" name="Int. J. Syst. Evol. Microbiol.">
        <title>Granulimonas faecalis gen. nov., sp. nov., and Leptogranulimonas caecicola gen. nov., sp. nov., novel lactate-producing Atopobiaceae bacteria isolated from mouse intestines, and an emended description of the family Atopobiaceae.</title>
        <authorList>
            <person name="Morinaga K."/>
            <person name="Kusada H."/>
            <person name="Sakamoto S."/>
            <person name="Murakami T."/>
            <person name="Toyoda A."/>
            <person name="Mori H."/>
            <person name="Meng X.Y."/>
            <person name="Takashino M."/>
            <person name="Murotomi K."/>
            <person name="Tamaki H."/>
        </authorList>
    </citation>
    <scope>NUCLEOTIDE SEQUENCE</scope>
    <source>
        <strain evidence="3">OPF53</strain>
    </source>
</reference>
<evidence type="ECO:0000256" key="2">
    <source>
        <dbReference type="SAM" id="Phobius"/>
    </source>
</evidence>
<organism evidence="3 4">
    <name type="scientific">Granulimonas faecalis</name>
    <dbReference type="NCBI Taxonomy" id="2894155"/>
    <lineage>
        <taxon>Bacteria</taxon>
        <taxon>Bacillati</taxon>
        <taxon>Actinomycetota</taxon>
        <taxon>Coriobacteriia</taxon>
        <taxon>Coriobacteriales</taxon>
        <taxon>Kribbibacteriaceae</taxon>
        <taxon>Granulimonas</taxon>
    </lineage>
</organism>
<keyword evidence="2" id="KW-1133">Transmembrane helix</keyword>
<dbReference type="AlphaFoldDB" id="A0AAV5B000"/>
<protein>
    <recommendedName>
        <fullName evidence="5">Sortase B</fullName>
    </recommendedName>
</protein>
<dbReference type="Proteomes" id="UP001055025">
    <property type="component" value="Unassembled WGS sequence"/>
</dbReference>
<sequence length="269" mass="30566">MAKKPRRKWTLRRKVLFCLLLVLDVVLIGAALWFWFDRMGQEQTVADQVTQAQTHVEAGTADTPPKVDWAALKAENPDVCAWVQIPGTPVNFPVYQGETNDTYLRTGADGNYSLGGLIFIDSQNTGPDLTDQQTMVYGHHINSQDPASSMFAWIDTYNDQQVFDEHPLVWWVTEQQTWRLTPLYSYVLPETDHMEVPLSWPTEQEFRDYLRHDLSIAETSRPDADAVIDATDRVLTLVTCNYDKYGRGRTLVVCVPQQTVDEASRTPAA</sequence>
<dbReference type="SUPFAM" id="SSF63817">
    <property type="entry name" value="Sortase"/>
    <property type="match status" value="1"/>
</dbReference>
<evidence type="ECO:0000256" key="1">
    <source>
        <dbReference type="PIRSR" id="PIRSR605754-1"/>
    </source>
</evidence>
<evidence type="ECO:0000313" key="3">
    <source>
        <dbReference type="EMBL" id="GJM54384.1"/>
    </source>
</evidence>
<dbReference type="GO" id="GO:0016787">
    <property type="term" value="F:hydrolase activity"/>
    <property type="evidence" value="ECO:0007669"/>
    <property type="project" value="UniProtKB-KW"/>
</dbReference>
<comment type="caution">
    <text evidence="3">The sequence shown here is derived from an EMBL/GenBank/DDBJ whole genome shotgun (WGS) entry which is preliminary data.</text>
</comment>
<name>A0AAV5B000_9ACTN</name>
<dbReference type="InterPro" id="IPR009835">
    <property type="entry name" value="SrtB"/>
</dbReference>
<keyword evidence="2" id="KW-0812">Transmembrane</keyword>
<evidence type="ECO:0000313" key="4">
    <source>
        <dbReference type="Proteomes" id="UP001055025"/>
    </source>
</evidence>
<accession>A0AAV5B000</accession>
<keyword evidence="2" id="KW-0472">Membrane</keyword>
<dbReference type="EMBL" id="BQKC01000001">
    <property type="protein sequence ID" value="GJM54384.1"/>
    <property type="molecule type" value="Genomic_DNA"/>
</dbReference>